<sequence length="148" mass="17543">MQSNKQSNSSFYQNQTQINFIKVLIEKYENKFTYENNLMIASNQRLISLIIKHIQSLKAKLNELENIKVTPQIENEIQTIDNQIQATQTQINRLTKLNSFSTLLQKKSNKKSFYKYRQILLSIINKIDLKQRVLNLLVWEKERLIKVA</sequence>
<name>A0AAE7E4T3_9BACT</name>
<dbReference type="EMBL" id="CP053840">
    <property type="protein sequence ID" value="QKF67046.1"/>
    <property type="molecule type" value="Genomic_DNA"/>
</dbReference>
<dbReference type="RefSeq" id="WP_128358523.1">
    <property type="nucleotide sequence ID" value="NZ_CP053840.1"/>
</dbReference>
<keyword evidence="1" id="KW-0175">Coiled coil</keyword>
<protein>
    <submittedName>
        <fullName evidence="2">Uncharacterized protein</fullName>
    </submittedName>
</protein>
<feature type="coiled-coil region" evidence="1">
    <location>
        <begin position="47"/>
        <end position="97"/>
    </location>
</feature>
<dbReference type="KEGG" id="avp:AVENP_1494"/>
<evidence type="ECO:0000313" key="3">
    <source>
        <dbReference type="Proteomes" id="UP000503482"/>
    </source>
</evidence>
<evidence type="ECO:0000256" key="1">
    <source>
        <dbReference type="SAM" id="Coils"/>
    </source>
</evidence>
<dbReference type="Proteomes" id="UP000503482">
    <property type="component" value="Chromosome"/>
</dbReference>
<keyword evidence="3" id="KW-1185">Reference proteome</keyword>
<organism evidence="2 3">
    <name type="scientific">Arcobacter venerupis</name>
    <dbReference type="NCBI Taxonomy" id="1054033"/>
    <lineage>
        <taxon>Bacteria</taxon>
        <taxon>Pseudomonadati</taxon>
        <taxon>Campylobacterota</taxon>
        <taxon>Epsilonproteobacteria</taxon>
        <taxon>Campylobacterales</taxon>
        <taxon>Arcobacteraceae</taxon>
        <taxon>Arcobacter</taxon>
    </lineage>
</organism>
<reference evidence="2 3" key="1">
    <citation type="submission" date="2020-05" db="EMBL/GenBank/DDBJ databases">
        <title>Complete genome sequencing of Campylobacter and Arcobacter type strains.</title>
        <authorList>
            <person name="Miller W.G."/>
            <person name="Yee E."/>
        </authorList>
    </citation>
    <scope>NUCLEOTIDE SEQUENCE [LARGE SCALE GENOMIC DNA]</scope>
    <source>
        <strain evidence="2 3">LMG 26156</strain>
    </source>
</reference>
<accession>A0AAE7E4T3</accession>
<gene>
    <name evidence="2" type="ORF">AVENP_1494</name>
</gene>
<dbReference type="AlphaFoldDB" id="A0AAE7E4T3"/>
<evidence type="ECO:0000313" key="2">
    <source>
        <dbReference type="EMBL" id="QKF67046.1"/>
    </source>
</evidence>
<proteinExistence type="predicted"/>